<accession>A0ABP6LP70</accession>
<dbReference type="EMBL" id="BAAAVT010000002">
    <property type="protein sequence ID" value="GAA3053153.1"/>
    <property type="molecule type" value="Genomic_DNA"/>
</dbReference>
<dbReference type="InterPro" id="IPR036509">
    <property type="entry name" value="Met_Sox_Rdtase_MsrA_sf"/>
</dbReference>
<dbReference type="Gene3D" id="3.30.1060.10">
    <property type="entry name" value="Peptide methionine sulphoxide reductase MsrA"/>
    <property type="match status" value="1"/>
</dbReference>
<dbReference type="Pfam" id="PF01625">
    <property type="entry name" value="PMSR"/>
    <property type="match status" value="1"/>
</dbReference>
<name>A0ABP6LP70_9MICC</name>
<evidence type="ECO:0000313" key="8">
    <source>
        <dbReference type="Proteomes" id="UP001500236"/>
    </source>
</evidence>
<proteinExistence type="inferred from homology"/>
<comment type="catalytic activity">
    <reaction evidence="4 5">
        <text>[thioredoxin]-disulfide + L-methionine + H2O = L-methionine (S)-S-oxide + [thioredoxin]-dithiol</text>
        <dbReference type="Rhea" id="RHEA:19993"/>
        <dbReference type="Rhea" id="RHEA-COMP:10698"/>
        <dbReference type="Rhea" id="RHEA-COMP:10700"/>
        <dbReference type="ChEBI" id="CHEBI:15377"/>
        <dbReference type="ChEBI" id="CHEBI:29950"/>
        <dbReference type="ChEBI" id="CHEBI:50058"/>
        <dbReference type="ChEBI" id="CHEBI:57844"/>
        <dbReference type="ChEBI" id="CHEBI:58772"/>
        <dbReference type="EC" id="1.8.4.11"/>
    </reaction>
</comment>
<dbReference type="EC" id="1.8.4.11" evidence="5"/>
<feature type="active site" evidence="5">
    <location>
        <position position="7"/>
    </location>
</feature>
<dbReference type="HAMAP" id="MF_01401">
    <property type="entry name" value="MsrA"/>
    <property type="match status" value="1"/>
</dbReference>
<evidence type="ECO:0000259" key="6">
    <source>
        <dbReference type="Pfam" id="PF01625"/>
    </source>
</evidence>
<organism evidence="7 8">
    <name type="scientific">Nesterenkonia aethiopica</name>
    <dbReference type="NCBI Taxonomy" id="269144"/>
    <lineage>
        <taxon>Bacteria</taxon>
        <taxon>Bacillati</taxon>
        <taxon>Actinomycetota</taxon>
        <taxon>Actinomycetes</taxon>
        <taxon>Micrococcales</taxon>
        <taxon>Micrococcaceae</taxon>
        <taxon>Nesterenkonia</taxon>
    </lineage>
</organism>
<comment type="catalytic activity">
    <reaction evidence="3 5">
        <text>L-methionyl-[protein] + [thioredoxin]-disulfide + H2O = L-methionyl-(S)-S-oxide-[protein] + [thioredoxin]-dithiol</text>
        <dbReference type="Rhea" id="RHEA:14217"/>
        <dbReference type="Rhea" id="RHEA-COMP:10698"/>
        <dbReference type="Rhea" id="RHEA-COMP:10700"/>
        <dbReference type="Rhea" id="RHEA-COMP:12313"/>
        <dbReference type="Rhea" id="RHEA-COMP:12315"/>
        <dbReference type="ChEBI" id="CHEBI:15377"/>
        <dbReference type="ChEBI" id="CHEBI:16044"/>
        <dbReference type="ChEBI" id="CHEBI:29950"/>
        <dbReference type="ChEBI" id="CHEBI:44120"/>
        <dbReference type="ChEBI" id="CHEBI:50058"/>
        <dbReference type="EC" id="1.8.4.11"/>
    </reaction>
</comment>
<dbReference type="SUPFAM" id="SSF55068">
    <property type="entry name" value="Peptide methionine sulfoxide reductase"/>
    <property type="match status" value="1"/>
</dbReference>
<keyword evidence="2 5" id="KW-0560">Oxidoreductase</keyword>
<evidence type="ECO:0000256" key="1">
    <source>
        <dbReference type="ARBA" id="ARBA00005591"/>
    </source>
</evidence>
<feature type="domain" description="Peptide methionine sulphoxide reductase MsrA" evidence="6">
    <location>
        <begin position="2"/>
        <end position="149"/>
    </location>
</feature>
<gene>
    <name evidence="5 7" type="primary">msrA</name>
    <name evidence="7" type="ORF">GCM10010529_03980</name>
</gene>
<evidence type="ECO:0000256" key="5">
    <source>
        <dbReference type="HAMAP-Rule" id="MF_01401"/>
    </source>
</evidence>
<evidence type="ECO:0000256" key="3">
    <source>
        <dbReference type="ARBA" id="ARBA00047806"/>
    </source>
</evidence>
<comment type="function">
    <text evidence="5">Has an important function as a repair enzyme for proteins that have been inactivated by oxidation. Catalyzes the reversible oxidation-reduction of methionine sulfoxide in proteins to methionine.</text>
</comment>
<protein>
    <recommendedName>
        <fullName evidence="5">Peptide methionine sulfoxide reductase MsrA</fullName>
        <shortName evidence="5">Protein-methionine-S-oxide reductase</shortName>
        <ecNumber evidence="5">1.8.4.11</ecNumber>
    </recommendedName>
    <alternativeName>
        <fullName evidence="5">Peptide-methionine (S)-S-oxide reductase</fullName>
        <shortName evidence="5">Peptide Met(O) reductase</shortName>
    </alternativeName>
</protein>
<comment type="caution">
    <text evidence="7">The sequence shown here is derived from an EMBL/GenBank/DDBJ whole genome shotgun (WGS) entry which is preliminary data.</text>
</comment>
<comment type="similarity">
    <text evidence="1 5">Belongs to the MsrA Met sulfoxide reductase family.</text>
</comment>
<dbReference type="PANTHER" id="PTHR43774">
    <property type="entry name" value="PEPTIDE METHIONINE SULFOXIDE REDUCTASE"/>
    <property type="match status" value="1"/>
</dbReference>
<evidence type="ECO:0000256" key="2">
    <source>
        <dbReference type="ARBA" id="ARBA00023002"/>
    </source>
</evidence>
<keyword evidence="8" id="KW-1185">Reference proteome</keyword>
<dbReference type="NCBIfam" id="TIGR00401">
    <property type="entry name" value="msrA"/>
    <property type="match status" value="1"/>
</dbReference>
<dbReference type="InterPro" id="IPR002569">
    <property type="entry name" value="Met_Sox_Rdtase_MsrA_dom"/>
</dbReference>
<sequence length="174" mass="19348">MVLAAGCFWCLDSLARRLAGVTAVRSVYTGGTGPAEYIAVCNGTTGHAEAVEITYEPDTLPTEVLLDVFFSCHDPTSLNRQGYDVGTQYRSAMFYADRTEREEFAEAVARVQAAYDRPIVTTLEPLGRVFEAEPEHQGFHLRRPDVGYCRVIIDPKVSALRQRYAPWLRDGALV</sequence>
<dbReference type="PANTHER" id="PTHR43774:SF1">
    <property type="entry name" value="PEPTIDE METHIONINE SULFOXIDE REDUCTASE MSRA 2"/>
    <property type="match status" value="1"/>
</dbReference>
<dbReference type="Proteomes" id="UP001500236">
    <property type="component" value="Unassembled WGS sequence"/>
</dbReference>
<reference evidence="8" key="1">
    <citation type="journal article" date="2019" name="Int. J. Syst. Evol. Microbiol.">
        <title>The Global Catalogue of Microorganisms (GCM) 10K type strain sequencing project: providing services to taxonomists for standard genome sequencing and annotation.</title>
        <authorList>
            <consortium name="The Broad Institute Genomics Platform"/>
            <consortium name="The Broad Institute Genome Sequencing Center for Infectious Disease"/>
            <person name="Wu L."/>
            <person name="Ma J."/>
        </authorList>
    </citation>
    <scope>NUCLEOTIDE SEQUENCE [LARGE SCALE GENOMIC DNA]</scope>
    <source>
        <strain evidence="8">JCM 14309</strain>
    </source>
</reference>
<evidence type="ECO:0000313" key="7">
    <source>
        <dbReference type="EMBL" id="GAA3053153.1"/>
    </source>
</evidence>
<evidence type="ECO:0000256" key="4">
    <source>
        <dbReference type="ARBA" id="ARBA00048782"/>
    </source>
</evidence>